<accession>A0ABT7GPJ6</accession>
<dbReference type="EC" id="2.7.13.3" evidence="2"/>
<keyword evidence="4" id="KW-0808">Transferase</keyword>
<evidence type="ECO:0000256" key="5">
    <source>
        <dbReference type="ARBA" id="ARBA00022741"/>
    </source>
</evidence>
<keyword evidence="10" id="KW-0472">Membrane</keyword>
<organism evidence="12 13">
    <name type="scientific">Streptomyces katrae</name>
    <dbReference type="NCBI Taxonomy" id="68223"/>
    <lineage>
        <taxon>Bacteria</taxon>
        <taxon>Bacillati</taxon>
        <taxon>Actinomycetota</taxon>
        <taxon>Actinomycetes</taxon>
        <taxon>Kitasatosporales</taxon>
        <taxon>Streptomycetaceae</taxon>
        <taxon>Streptomyces</taxon>
    </lineage>
</organism>
<feature type="compositionally biased region" description="Basic and acidic residues" evidence="9">
    <location>
        <begin position="402"/>
        <end position="414"/>
    </location>
</feature>
<feature type="domain" description="Histidine kinase/HSP90-like ATPase" evidence="11">
    <location>
        <begin position="294"/>
        <end position="388"/>
    </location>
</feature>
<evidence type="ECO:0000313" key="12">
    <source>
        <dbReference type="EMBL" id="MDK9495517.1"/>
    </source>
</evidence>
<dbReference type="Pfam" id="PF02518">
    <property type="entry name" value="HATPase_c"/>
    <property type="match status" value="1"/>
</dbReference>
<dbReference type="InterPro" id="IPR011712">
    <property type="entry name" value="Sig_transdc_His_kin_sub3_dim/P"/>
</dbReference>
<dbReference type="Gene3D" id="3.30.565.10">
    <property type="entry name" value="Histidine kinase-like ATPase, C-terminal domain"/>
    <property type="match status" value="1"/>
</dbReference>
<evidence type="ECO:0000256" key="7">
    <source>
        <dbReference type="ARBA" id="ARBA00022840"/>
    </source>
</evidence>
<keyword evidence="10" id="KW-1133">Transmembrane helix</keyword>
<evidence type="ECO:0000259" key="11">
    <source>
        <dbReference type="SMART" id="SM00387"/>
    </source>
</evidence>
<keyword evidence="7" id="KW-0067">ATP-binding</keyword>
<feature type="transmembrane region" description="Helical" evidence="10">
    <location>
        <begin position="109"/>
        <end position="132"/>
    </location>
</feature>
<feature type="region of interest" description="Disordered" evidence="9">
    <location>
        <begin position="383"/>
        <end position="414"/>
    </location>
</feature>
<evidence type="ECO:0000256" key="6">
    <source>
        <dbReference type="ARBA" id="ARBA00022777"/>
    </source>
</evidence>
<gene>
    <name evidence="12" type="ORF">QEZ40_006543</name>
</gene>
<reference evidence="12 13" key="1">
    <citation type="submission" date="2023-05" db="EMBL/GenBank/DDBJ databases">
        <title>Sequencing and Assembly of Streptomyces sp. NP73.</title>
        <authorList>
            <person name="Konwar A.N."/>
            <person name="Saikia K."/>
            <person name="Thakur D."/>
        </authorList>
    </citation>
    <scope>NUCLEOTIDE SEQUENCE [LARGE SCALE GENOMIC DNA]</scope>
    <source>
        <strain evidence="12 13">NP73</strain>
    </source>
</reference>
<evidence type="ECO:0000256" key="2">
    <source>
        <dbReference type="ARBA" id="ARBA00012438"/>
    </source>
</evidence>
<keyword evidence="6 12" id="KW-0418">Kinase</keyword>
<evidence type="ECO:0000256" key="3">
    <source>
        <dbReference type="ARBA" id="ARBA00022553"/>
    </source>
</evidence>
<comment type="caution">
    <text evidence="12">The sequence shown here is derived from an EMBL/GenBank/DDBJ whole genome shotgun (WGS) entry which is preliminary data.</text>
</comment>
<dbReference type="SMART" id="SM00387">
    <property type="entry name" value="HATPase_c"/>
    <property type="match status" value="1"/>
</dbReference>
<evidence type="ECO:0000256" key="9">
    <source>
        <dbReference type="SAM" id="MobiDB-lite"/>
    </source>
</evidence>
<protein>
    <recommendedName>
        <fullName evidence="2">histidine kinase</fullName>
        <ecNumber evidence="2">2.7.13.3</ecNumber>
    </recommendedName>
</protein>
<dbReference type="PANTHER" id="PTHR24421:SF10">
    <property type="entry name" value="NITRATE_NITRITE SENSOR PROTEIN NARQ"/>
    <property type="match status" value="1"/>
</dbReference>
<proteinExistence type="predicted"/>
<dbReference type="InterPro" id="IPR036890">
    <property type="entry name" value="HATPase_C_sf"/>
</dbReference>
<keyword evidence="8" id="KW-0902">Two-component regulatory system</keyword>
<dbReference type="CDD" id="cd16917">
    <property type="entry name" value="HATPase_UhpB-NarQ-NarX-like"/>
    <property type="match status" value="1"/>
</dbReference>
<dbReference type="InterPro" id="IPR003594">
    <property type="entry name" value="HATPase_dom"/>
</dbReference>
<keyword evidence="5" id="KW-0547">Nucleotide-binding</keyword>
<dbReference type="InterPro" id="IPR050482">
    <property type="entry name" value="Sensor_HK_TwoCompSys"/>
</dbReference>
<dbReference type="Gene3D" id="1.20.5.1930">
    <property type="match status" value="1"/>
</dbReference>
<comment type="catalytic activity">
    <reaction evidence="1">
        <text>ATP + protein L-histidine = ADP + protein N-phospho-L-histidine.</text>
        <dbReference type="EC" id="2.7.13.3"/>
    </reaction>
</comment>
<keyword evidence="3" id="KW-0597">Phosphoprotein</keyword>
<dbReference type="SUPFAM" id="SSF55874">
    <property type="entry name" value="ATPase domain of HSP90 chaperone/DNA topoisomerase II/histidine kinase"/>
    <property type="match status" value="1"/>
</dbReference>
<evidence type="ECO:0000313" key="13">
    <source>
        <dbReference type="Proteomes" id="UP001223390"/>
    </source>
</evidence>
<evidence type="ECO:0000256" key="1">
    <source>
        <dbReference type="ARBA" id="ARBA00000085"/>
    </source>
</evidence>
<dbReference type="PANTHER" id="PTHR24421">
    <property type="entry name" value="NITRATE/NITRITE SENSOR PROTEIN NARX-RELATED"/>
    <property type="match status" value="1"/>
</dbReference>
<dbReference type="Proteomes" id="UP001223390">
    <property type="component" value="Unassembled WGS sequence"/>
</dbReference>
<evidence type="ECO:0000256" key="8">
    <source>
        <dbReference type="ARBA" id="ARBA00023012"/>
    </source>
</evidence>
<dbReference type="PROSITE" id="PS51257">
    <property type="entry name" value="PROKAR_LIPOPROTEIN"/>
    <property type="match status" value="1"/>
</dbReference>
<keyword evidence="13" id="KW-1185">Reference proteome</keyword>
<dbReference type="Pfam" id="PF07730">
    <property type="entry name" value="HisKA_3"/>
    <property type="match status" value="1"/>
</dbReference>
<dbReference type="EMBL" id="JASITI010000007">
    <property type="protein sequence ID" value="MDK9495517.1"/>
    <property type="molecule type" value="Genomic_DNA"/>
</dbReference>
<evidence type="ECO:0000256" key="10">
    <source>
        <dbReference type="SAM" id="Phobius"/>
    </source>
</evidence>
<dbReference type="GO" id="GO:0016301">
    <property type="term" value="F:kinase activity"/>
    <property type="evidence" value="ECO:0007669"/>
    <property type="project" value="UniProtKB-KW"/>
</dbReference>
<evidence type="ECO:0000256" key="4">
    <source>
        <dbReference type="ARBA" id="ARBA00022679"/>
    </source>
</evidence>
<keyword evidence="10" id="KW-0812">Transmembrane</keyword>
<dbReference type="RefSeq" id="WP_285341116.1">
    <property type="nucleotide sequence ID" value="NZ_JASITI010000007.1"/>
</dbReference>
<sequence>MSTRSRPRQALLDSALPVVLAVGGCVAGEEYPHADWAPFDVLAYLLTCLTALPLAVRRARPVTALTACCLGYSLYLAAGHQPSLNWWAVVVALVNAAARCPLRTSVPCGLLVAATVAFSGIAGGLSPLLVLAQAVMVPVVCLVFGHGRRQVALQNLELVRLAEALAHEQRERARRAVVDERIHIARELHDVVAHHMSVISVQAGLADYVFASDPATARSALTTIAGTSRDALGELRRLLTVLRVDLGPEDDPSSAPLGPLPELSRVEELARRVGAAGVSVDVRSTGEPRKLDPGLEVCAYRVLQEALTNVVKHARCARVEVRIAYLADRLDISVRDDGGEGKPAITAPGSGHGLIGMRERVRICGGRLSAGPLGEGGFEVRLSLPTGSELPEDAWRPAATGHEGDDSDGRARGR</sequence>
<name>A0ABT7GPJ6_9ACTN</name>